<dbReference type="SMART" id="SM00388">
    <property type="entry name" value="HisKA"/>
    <property type="match status" value="1"/>
</dbReference>
<dbReference type="SUPFAM" id="SSF47384">
    <property type="entry name" value="Homodimeric domain of signal transducing histidine kinase"/>
    <property type="match status" value="1"/>
</dbReference>
<proteinExistence type="predicted"/>
<dbReference type="PANTHER" id="PTHR43711">
    <property type="entry name" value="TWO-COMPONENT HISTIDINE KINASE"/>
    <property type="match status" value="1"/>
</dbReference>
<dbReference type="Gene3D" id="1.10.287.130">
    <property type="match status" value="1"/>
</dbReference>
<accession>A0A7Y2JW04</accession>
<gene>
    <name evidence="9" type="ORF">HGB41_03510</name>
</gene>
<dbReference type="InterPro" id="IPR005467">
    <property type="entry name" value="His_kinase_dom"/>
</dbReference>
<evidence type="ECO:0000256" key="2">
    <source>
        <dbReference type="ARBA" id="ARBA00012438"/>
    </source>
</evidence>
<comment type="catalytic activity">
    <reaction evidence="1">
        <text>ATP + protein L-histidine = ADP + protein N-phospho-L-histidine.</text>
        <dbReference type="EC" id="2.7.13.3"/>
    </reaction>
</comment>
<keyword evidence="5 9" id="KW-0418">Kinase</keyword>
<keyword evidence="3" id="KW-0597">Phosphoprotein</keyword>
<dbReference type="AlphaFoldDB" id="A0A7Y2JW04"/>
<evidence type="ECO:0000256" key="4">
    <source>
        <dbReference type="ARBA" id="ARBA00022679"/>
    </source>
</evidence>
<dbReference type="GO" id="GO:0000155">
    <property type="term" value="F:phosphorelay sensor kinase activity"/>
    <property type="evidence" value="ECO:0007669"/>
    <property type="project" value="InterPro"/>
</dbReference>
<dbReference type="EC" id="2.7.13.3" evidence="2"/>
<dbReference type="Proteomes" id="UP000533905">
    <property type="component" value="Unassembled WGS sequence"/>
</dbReference>
<evidence type="ECO:0000259" key="8">
    <source>
        <dbReference type="PROSITE" id="PS50109"/>
    </source>
</evidence>
<keyword evidence="4" id="KW-0808">Transferase</keyword>
<evidence type="ECO:0000313" key="10">
    <source>
        <dbReference type="Proteomes" id="UP000533905"/>
    </source>
</evidence>
<evidence type="ECO:0000256" key="6">
    <source>
        <dbReference type="ARBA" id="ARBA00023012"/>
    </source>
</evidence>
<keyword evidence="6" id="KW-0902">Two-component regulatory system</keyword>
<organism evidence="9 10">
    <name type="scientific">Telluria aromaticivorans</name>
    <dbReference type="NCBI Taxonomy" id="2725995"/>
    <lineage>
        <taxon>Bacteria</taxon>
        <taxon>Pseudomonadati</taxon>
        <taxon>Pseudomonadota</taxon>
        <taxon>Betaproteobacteria</taxon>
        <taxon>Burkholderiales</taxon>
        <taxon>Oxalobacteraceae</taxon>
        <taxon>Telluria group</taxon>
        <taxon>Telluria</taxon>
    </lineage>
</organism>
<feature type="domain" description="Histidine kinase" evidence="8">
    <location>
        <begin position="157"/>
        <end position="374"/>
    </location>
</feature>
<protein>
    <recommendedName>
        <fullName evidence="2">histidine kinase</fullName>
        <ecNumber evidence="2">2.7.13.3</ecNumber>
    </recommendedName>
</protein>
<dbReference type="SUPFAM" id="SSF55874">
    <property type="entry name" value="ATPase domain of HSP90 chaperone/DNA topoisomerase II/histidine kinase"/>
    <property type="match status" value="1"/>
</dbReference>
<evidence type="ECO:0000256" key="7">
    <source>
        <dbReference type="SAM" id="MobiDB-lite"/>
    </source>
</evidence>
<name>A0A7Y2JW04_9BURK</name>
<dbReference type="PRINTS" id="PR00344">
    <property type="entry name" value="BCTRLSENSOR"/>
</dbReference>
<keyword evidence="10" id="KW-1185">Reference proteome</keyword>
<dbReference type="InterPro" id="IPR003594">
    <property type="entry name" value="HATPase_dom"/>
</dbReference>
<dbReference type="Pfam" id="PF02518">
    <property type="entry name" value="HATPase_c"/>
    <property type="match status" value="1"/>
</dbReference>
<dbReference type="CDD" id="cd00082">
    <property type="entry name" value="HisKA"/>
    <property type="match status" value="1"/>
</dbReference>
<evidence type="ECO:0000256" key="3">
    <source>
        <dbReference type="ARBA" id="ARBA00022553"/>
    </source>
</evidence>
<dbReference type="InterPro" id="IPR036097">
    <property type="entry name" value="HisK_dim/P_sf"/>
</dbReference>
<dbReference type="CDD" id="cd00075">
    <property type="entry name" value="HATPase"/>
    <property type="match status" value="1"/>
</dbReference>
<dbReference type="PROSITE" id="PS50109">
    <property type="entry name" value="HIS_KIN"/>
    <property type="match status" value="1"/>
</dbReference>
<dbReference type="InterPro" id="IPR003661">
    <property type="entry name" value="HisK_dim/P_dom"/>
</dbReference>
<dbReference type="Gene3D" id="3.30.565.10">
    <property type="entry name" value="Histidine kinase-like ATPase, C-terminal domain"/>
    <property type="match status" value="1"/>
</dbReference>
<dbReference type="InterPro" id="IPR050736">
    <property type="entry name" value="Sensor_HK_Regulatory"/>
</dbReference>
<evidence type="ECO:0000256" key="1">
    <source>
        <dbReference type="ARBA" id="ARBA00000085"/>
    </source>
</evidence>
<dbReference type="InterPro" id="IPR004358">
    <property type="entry name" value="Sig_transdc_His_kin-like_C"/>
</dbReference>
<comment type="caution">
    <text evidence="9">The sequence shown here is derived from an EMBL/GenBank/DDBJ whole genome shotgun (WGS) entry which is preliminary data.</text>
</comment>
<evidence type="ECO:0000313" key="9">
    <source>
        <dbReference type="EMBL" id="NNG22065.1"/>
    </source>
</evidence>
<sequence>MDISKFITLNMEQILVEWEAFATTLGAVTDKMSSGELRDHAKQILQFVAKDIQTAESTGQTHEKSQGQGQPGPEDSASSIHGKLRYASGFTLLQLIAEYRALRASVLKLWQQDRADGAPDSAQNIMRFNEAIDQSLSEAAVAYSCKVNETRDLFLAILGHDLRSPLAAAATAGVYLSRPGAFDERVQQIGVRVKRSAATMNAMVNDLLGLARTQLGDGIPVERRECDLLEICQWAIDDANAAHPRARFELHATGELIGSFDGARLQQLFTNLANNAAQYGTPGEPVRLDLVGEPGRVLLKVHNHGPRIPAGALPKMFSSLVQLPEQEGDRRPRSSLGLGLFISKQIAEAHGGDIHVVSDEANGTLFTVELPREQVLAKGGIAPAALPKGF</sequence>
<dbReference type="Pfam" id="PF00512">
    <property type="entry name" value="HisKA"/>
    <property type="match status" value="1"/>
</dbReference>
<dbReference type="EMBL" id="JABAIV010000001">
    <property type="protein sequence ID" value="NNG22065.1"/>
    <property type="molecule type" value="Genomic_DNA"/>
</dbReference>
<evidence type="ECO:0000256" key="5">
    <source>
        <dbReference type="ARBA" id="ARBA00022777"/>
    </source>
</evidence>
<dbReference type="RefSeq" id="WP_171081086.1">
    <property type="nucleotide sequence ID" value="NZ_JABAIV010000001.1"/>
</dbReference>
<reference evidence="9 10" key="1">
    <citation type="submission" date="2020-04" db="EMBL/GenBank/DDBJ databases">
        <title>Massilia sp. nov., a cold adapted bacteria isolated from Arctic soil.</title>
        <authorList>
            <person name="Son J."/>
            <person name="Ka J.-O."/>
        </authorList>
    </citation>
    <scope>NUCLEOTIDE SEQUENCE [LARGE SCALE GENOMIC DNA]</scope>
    <source>
        <strain evidence="9 10">ML15P13</strain>
    </source>
</reference>
<dbReference type="InterPro" id="IPR036890">
    <property type="entry name" value="HATPase_C_sf"/>
</dbReference>
<feature type="region of interest" description="Disordered" evidence="7">
    <location>
        <begin position="55"/>
        <end position="78"/>
    </location>
</feature>
<dbReference type="SMART" id="SM00387">
    <property type="entry name" value="HATPase_c"/>
    <property type="match status" value="1"/>
</dbReference>
<dbReference type="PANTHER" id="PTHR43711:SF1">
    <property type="entry name" value="HISTIDINE KINASE 1"/>
    <property type="match status" value="1"/>
</dbReference>